<name>A0A7C1WZX7_THERO</name>
<comment type="caution">
    <text evidence="1">The sequence shown here is derived from an EMBL/GenBank/DDBJ whole genome shotgun (WGS) entry which is preliminary data.</text>
</comment>
<organism evidence="1">
    <name type="scientific">Thermomicrobium roseum</name>
    <dbReference type="NCBI Taxonomy" id="500"/>
    <lineage>
        <taxon>Bacteria</taxon>
        <taxon>Pseudomonadati</taxon>
        <taxon>Thermomicrobiota</taxon>
        <taxon>Thermomicrobia</taxon>
        <taxon>Thermomicrobiales</taxon>
        <taxon>Thermomicrobiaceae</taxon>
        <taxon>Thermomicrobium</taxon>
    </lineage>
</organism>
<reference evidence="1" key="1">
    <citation type="journal article" date="2020" name="mSystems">
        <title>Genome- and Community-Level Interaction Insights into Carbon Utilization and Element Cycling Functions of Hydrothermarchaeota in Hydrothermal Sediment.</title>
        <authorList>
            <person name="Zhou Z."/>
            <person name="Liu Y."/>
            <person name="Xu W."/>
            <person name="Pan J."/>
            <person name="Luo Z.H."/>
            <person name="Li M."/>
        </authorList>
    </citation>
    <scope>NUCLEOTIDE SEQUENCE [LARGE SCALE GENOMIC DNA]</scope>
    <source>
        <strain evidence="1">SpSt-222</strain>
    </source>
</reference>
<proteinExistence type="predicted"/>
<accession>A0A7C1WZX7</accession>
<sequence length="328" mass="35109">MGSAPSRPLREPVPAGVIETLGTAFTLLNRRPYLMLVLVALDCLQWLGPRISGGELFRLVGNYLTAAGAMPTDQRTALQGLGADFDLLLLLTTLLPSLVAVLGPQTFAVPFRPPVVEPVPLVASIVLVGLFVFGVVLGMCYWTILGAVVRGERLRLAALLRTGLRNSVMMLTYFGILVLGLMGITVIASLTLAVATVVGLGVPVLSLATPIFLIAGLVFYLGTFFVEDAIVLSGAGPFRAVQYSIGILRVAFWPTLRFIGAVSMIQLGLPLALRVFTGNVLAIPFALVSYAYVATALVLASLLFYRERVILVLRGQAVRASRTEVEER</sequence>
<evidence type="ECO:0000313" key="1">
    <source>
        <dbReference type="EMBL" id="HEF64796.1"/>
    </source>
</evidence>
<gene>
    <name evidence="1" type="ORF">ENP47_04250</name>
</gene>
<dbReference type="AlphaFoldDB" id="A0A7C1WZX7"/>
<protein>
    <submittedName>
        <fullName evidence="1">Uncharacterized protein</fullName>
    </submittedName>
</protein>
<dbReference type="EMBL" id="DSJL01000009">
    <property type="protein sequence ID" value="HEF64796.1"/>
    <property type="molecule type" value="Genomic_DNA"/>
</dbReference>